<dbReference type="CDD" id="cd01948">
    <property type="entry name" value="EAL"/>
    <property type="match status" value="1"/>
</dbReference>
<reference evidence="6" key="1">
    <citation type="submission" date="2016-10" db="EMBL/GenBank/DDBJ databases">
        <authorList>
            <person name="Varghese N."/>
            <person name="Submissions S."/>
        </authorList>
    </citation>
    <scope>NUCLEOTIDE SEQUENCE [LARGE SCALE GENOMIC DNA]</scope>
    <source>
        <strain evidence="6">DSM 45460</strain>
    </source>
</reference>
<feature type="domain" description="PAS" evidence="1">
    <location>
        <begin position="139"/>
        <end position="194"/>
    </location>
</feature>
<dbReference type="InterPro" id="IPR000160">
    <property type="entry name" value="GGDEF_dom"/>
</dbReference>
<dbReference type="PANTHER" id="PTHR44757">
    <property type="entry name" value="DIGUANYLATE CYCLASE DGCP"/>
    <property type="match status" value="1"/>
</dbReference>
<dbReference type="PROSITE" id="PS50887">
    <property type="entry name" value="GGDEF"/>
    <property type="match status" value="1"/>
</dbReference>
<dbReference type="PROSITE" id="PS50883">
    <property type="entry name" value="EAL"/>
    <property type="match status" value="1"/>
</dbReference>
<dbReference type="PROSITE" id="PS50113">
    <property type="entry name" value="PAC"/>
    <property type="match status" value="1"/>
</dbReference>
<feature type="domain" description="EAL" evidence="3">
    <location>
        <begin position="434"/>
        <end position="688"/>
    </location>
</feature>
<dbReference type="SMART" id="SM00091">
    <property type="entry name" value="PAS"/>
    <property type="match status" value="2"/>
</dbReference>
<feature type="domain" description="PAC" evidence="2">
    <location>
        <begin position="89"/>
        <end position="141"/>
    </location>
</feature>
<evidence type="ECO:0000313" key="6">
    <source>
        <dbReference type="Proteomes" id="UP000199213"/>
    </source>
</evidence>
<dbReference type="NCBIfam" id="TIGR00229">
    <property type="entry name" value="sensory_box"/>
    <property type="match status" value="2"/>
</dbReference>
<evidence type="ECO:0000313" key="5">
    <source>
        <dbReference type="EMBL" id="SDK64218.1"/>
    </source>
</evidence>
<dbReference type="PANTHER" id="PTHR44757:SF2">
    <property type="entry name" value="BIOFILM ARCHITECTURE MAINTENANCE PROTEIN MBAA"/>
    <property type="match status" value="1"/>
</dbReference>
<dbReference type="InterPro" id="IPR043128">
    <property type="entry name" value="Rev_trsase/Diguanyl_cyclase"/>
</dbReference>
<dbReference type="SUPFAM" id="SSF55785">
    <property type="entry name" value="PYP-like sensor domain (PAS domain)"/>
    <property type="match status" value="2"/>
</dbReference>
<keyword evidence="6" id="KW-1185">Reference proteome</keyword>
<dbReference type="Pfam" id="PF13426">
    <property type="entry name" value="PAS_9"/>
    <property type="match status" value="2"/>
</dbReference>
<feature type="domain" description="PAS" evidence="1">
    <location>
        <begin position="30"/>
        <end position="61"/>
    </location>
</feature>
<dbReference type="NCBIfam" id="TIGR00254">
    <property type="entry name" value="GGDEF"/>
    <property type="match status" value="1"/>
</dbReference>
<dbReference type="InterPro" id="IPR000700">
    <property type="entry name" value="PAS-assoc_C"/>
</dbReference>
<dbReference type="SUPFAM" id="SSF141868">
    <property type="entry name" value="EAL domain-like"/>
    <property type="match status" value="1"/>
</dbReference>
<dbReference type="SMART" id="SM00052">
    <property type="entry name" value="EAL"/>
    <property type="match status" value="1"/>
</dbReference>
<evidence type="ECO:0000259" key="2">
    <source>
        <dbReference type="PROSITE" id="PS50113"/>
    </source>
</evidence>
<evidence type="ECO:0000259" key="3">
    <source>
        <dbReference type="PROSITE" id="PS50883"/>
    </source>
</evidence>
<name>A0A1G9DK09_ACTMZ</name>
<evidence type="ECO:0000259" key="1">
    <source>
        <dbReference type="PROSITE" id="PS50112"/>
    </source>
</evidence>
<dbReference type="InterPro" id="IPR035965">
    <property type="entry name" value="PAS-like_dom_sf"/>
</dbReference>
<dbReference type="Proteomes" id="UP000199213">
    <property type="component" value="Unassembled WGS sequence"/>
</dbReference>
<dbReference type="SMART" id="SM00267">
    <property type="entry name" value="GGDEF"/>
    <property type="match status" value="1"/>
</dbReference>
<dbReference type="InterPro" id="IPR000014">
    <property type="entry name" value="PAS"/>
</dbReference>
<dbReference type="InterPro" id="IPR052155">
    <property type="entry name" value="Biofilm_reg_signaling"/>
</dbReference>
<organism evidence="5 6">
    <name type="scientific">Actinopolyspora mzabensis</name>
    <dbReference type="NCBI Taxonomy" id="995066"/>
    <lineage>
        <taxon>Bacteria</taxon>
        <taxon>Bacillati</taxon>
        <taxon>Actinomycetota</taxon>
        <taxon>Actinomycetes</taxon>
        <taxon>Actinopolysporales</taxon>
        <taxon>Actinopolysporaceae</taxon>
        <taxon>Actinopolyspora</taxon>
    </lineage>
</organism>
<proteinExistence type="predicted"/>
<dbReference type="InterPro" id="IPR029787">
    <property type="entry name" value="Nucleotide_cyclase"/>
</dbReference>
<dbReference type="InterPro" id="IPR035919">
    <property type="entry name" value="EAL_sf"/>
</dbReference>
<protein>
    <submittedName>
        <fullName evidence="5">PAS domain S-box-containing protein/diguanylate cyclase (GGDEF) domain-containing protein</fullName>
    </submittedName>
</protein>
<dbReference type="Pfam" id="PF00563">
    <property type="entry name" value="EAL"/>
    <property type="match status" value="1"/>
</dbReference>
<dbReference type="SMART" id="SM00086">
    <property type="entry name" value="PAC"/>
    <property type="match status" value="2"/>
</dbReference>
<dbReference type="Gene3D" id="3.20.20.450">
    <property type="entry name" value="EAL domain"/>
    <property type="match status" value="1"/>
</dbReference>
<dbReference type="EMBL" id="FNFM01000010">
    <property type="protein sequence ID" value="SDK64218.1"/>
    <property type="molecule type" value="Genomic_DNA"/>
</dbReference>
<feature type="domain" description="GGDEF" evidence="4">
    <location>
        <begin position="291"/>
        <end position="425"/>
    </location>
</feature>
<dbReference type="RefSeq" id="WP_092630371.1">
    <property type="nucleotide sequence ID" value="NZ_FNFM01000010.1"/>
</dbReference>
<gene>
    <name evidence="5" type="ORF">SAMN04487820_110145</name>
</gene>
<dbReference type="SUPFAM" id="SSF55073">
    <property type="entry name" value="Nucleotide cyclase"/>
    <property type="match status" value="1"/>
</dbReference>
<dbReference type="PROSITE" id="PS50112">
    <property type="entry name" value="PAS"/>
    <property type="match status" value="2"/>
</dbReference>
<dbReference type="Gene3D" id="3.30.70.270">
    <property type="match status" value="1"/>
</dbReference>
<dbReference type="Pfam" id="PF00990">
    <property type="entry name" value="GGDEF"/>
    <property type="match status" value="1"/>
</dbReference>
<dbReference type="InterPro" id="IPR001610">
    <property type="entry name" value="PAC"/>
</dbReference>
<dbReference type="AlphaFoldDB" id="A0A1G9DK09"/>
<dbReference type="CDD" id="cd00130">
    <property type="entry name" value="PAS"/>
    <property type="match status" value="2"/>
</dbReference>
<dbReference type="InterPro" id="IPR001633">
    <property type="entry name" value="EAL_dom"/>
</dbReference>
<dbReference type="Gene3D" id="3.30.450.20">
    <property type="entry name" value="PAS domain"/>
    <property type="match status" value="2"/>
</dbReference>
<dbReference type="CDD" id="cd01949">
    <property type="entry name" value="GGDEF"/>
    <property type="match status" value="1"/>
</dbReference>
<dbReference type="OrthoDB" id="23692at2"/>
<sequence length="697" mass="77255">MSGVENGPGIGADAEELIGRFGASLWEYAVYTLDPLGVVSTWNHGAERITGASAEEVIGRNISVFYTAEQLAAGQPEELLEQAARFGSHTDEGWRVRKDGTRFWAHVTTIALWSSDGTLRGFARVTRDDTELHSRLERSLRQFRDLFGLTPVGIGVFDRYGYVLDSNPALRELLGYREHEMSGAHIANMVHPDEPGRESLRLAFRSGKPPNEDFTQEWSMIRADGRRVICELHIAKSVRASGESFWLAVFQDVTERHRRAEEWRYWATHDSLTGLPNRAAVNELLSGTDTRGFAMLYCDIINFRRINESLGLRAGDELLIELAKRMRSDLPREWLAARMAADEYLIVCPEPAAAGGIEMIADTVGELFHRPVYLRGHPPIRVSASIGIAVGEETTSTADELLRSAGAAVMEAKASERRRISVAGPETISEMERKVELESELRTAIESDELTLFYQPIVRASGAILAAEALVRWRHPRRGLLSPDTFLPVAESADLLGELDRCVLRTAMRDAAEWPVKPDGHRAAVSVNLAELSPGDPDFVATLDTIENRTGFDRRDVVMELLETSLVNVSGRGRRTMRELTEQGLRFAVDDFGTGYSSLARLRELPIDVIKIDRDFVADVANTRADLMVVKAIADLAKAIGCTCTAEGVETFEQFELLRDVGVHTFQGWLFAPAMPLTELKALLAAGPLEQRTGENA</sequence>
<evidence type="ECO:0000259" key="4">
    <source>
        <dbReference type="PROSITE" id="PS50887"/>
    </source>
</evidence>
<accession>A0A1G9DK09</accession>